<reference evidence="5" key="1">
    <citation type="submission" date="2022-07" db="EMBL/GenBank/DDBJ databases">
        <title>Phylogenomic reconstructions and comparative analyses of Kickxellomycotina fungi.</title>
        <authorList>
            <person name="Reynolds N.K."/>
            <person name="Stajich J.E."/>
            <person name="Barry K."/>
            <person name="Grigoriev I.V."/>
            <person name="Crous P."/>
            <person name="Smith M.E."/>
        </authorList>
    </citation>
    <scope>NUCLEOTIDE SEQUENCE</scope>
    <source>
        <strain evidence="5">RSA 861</strain>
    </source>
</reference>
<keyword evidence="6" id="KW-1185">Reference proteome</keyword>
<evidence type="ECO:0000256" key="1">
    <source>
        <dbReference type="ARBA" id="ARBA00006227"/>
    </source>
</evidence>
<dbReference type="InterPro" id="IPR036899">
    <property type="entry name" value="Ribosomal_uL13_sf"/>
</dbReference>
<dbReference type="Gene3D" id="3.90.1180.10">
    <property type="entry name" value="Ribosomal protein L13"/>
    <property type="match status" value="1"/>
</dbReference>
<dbReference type="GO" id="GO:0006412">
    <property type="term" value="P:translation"/>
    <property type="evidence" value="ECO:0007669"/>
    <property type="project" value="InterPro"/>
</dbReference>
<dbReference type="PANTHER" id="PTHR11545:SF3">
    <property type="entry name" value="LARGE RIBOSOMAL SUBUNIT PROTEIN UL13"/>
    <property type="match status" value="1"/>
</dbReference>
<dbReference type="InterPro" id="IPR023563">
    <property type="entry name" value="Ribosomal_uL13_CS"/>
</dbReference>
<keyword evidence="2 4" id="KW-0689">Ribosomal protein</keyword>
<evidence type="ECO:0000313" key="6">
    <source>
        <dbReference type="Proteomes" id="UP001150569"/>
    </source>
</evidence>
<dbReference type="GO" id="GO:0022625">
    <property type="term" value="C:cytosolic large ribosomal subunit"/>
    <property type="evidence" value="ECO:0007669"/>
    <property type="project" value="TreeGrafter"/>
</dbReference>
<dbReference type="GO" id="GO:0003729">
    <property type="term" value="F:mRNA binding"/>
    <property type="evidence" value="ECO:0007669"/>
    <property type="project" value="TreeGrafter"/>
</dbReference>
<gene>
    <name evidence="5" type="primary">RPL16A</name>
    <name evidence="5" type="ORF">IWQ60_004183</name>
</gene>
<comment type="similarity">
    <text evidence="1 4">Belongs to the universal ribosomal protein uL13 family.</text>
</comment>
<dbReference type="GO" id="GO:0017148">
    <property type="term" value="P:negative regulation of translation"/>
    <property type="evidence" value="ECO:0007669"/>
    <property type="project" value="TreeGrafter"/>
</dbReference>
<protein>
    <submittedName>
        <fullName evidence="5">60S ribosomal protein L16A</fullName>
    </submittedName>
</protein>
<dbReference type="Pfam" id="PF00572">
    <property type="entry name" value="Ribosomal_L13"/>
    <property type="match status" value="1"/>
</dbReference>
<dbReference type="GO" id="GO:0003735">
    <property type="term" value="F:structural constituent of ribosome"/>
    <property type="evidence" value="ECO:0007669"/>
    <property type="project" value="InterPro"/>
</dbReference>
<dbReference type="SUPFAM" id="SSF52161">
    <property type="entry name" value="Ribosomal protein L13"/>
    <property type="match status" value="1"/>
</dbReference>
<dbReference type="Proteomes" id="UP001150569">
    <property type="component" value="Unassembled WGS sequence"/>
</dbReference>
<comment type="caution">
    <text evidence="5">The sequence shown here is derived from an EMBL/GenBank/DDBJ whole genome shotgun (WGS) entry which is preliminary data.</text>
</comment>
<proteinExistence type="inferred from homology"/>
<evidence type="ECO:0000256" key="3">
    <source>
        <dbReference type="ARBA" id="ARBA00023274"/>
    </source>
</evidence>
<keyword evidence="3 4" id="KW-0687">Ribonucleoprotein</keyword>
<dbReference type="PROSITE" id="PS00783">
    <property type="entry name" value="RIBOSOMAL_L13"/>
    <property type="match status" value="1"/>
</dbReference>
<dbReference type="CDD" id="cd00392">
    <property type="entry name" value="Ribosomal_L13"/>
    <property type="match status" value="1"/>
</dbReference>
<dbReference type="AlphaFoldDB" id="A0A9W8ABX4"/>
<sequence>MPNIPLTLTLPLHSPKHQVIIIDGKGHLVGRLASTVAKMALSGQRVVVVRCEELNISGPHMRNKLRLQTFMKKRCLVNPKKGPFHHRAPSRIFYRAVRGMVPHRTTRGKNAMASIKVFEGIPAPYDTMKRMVVPQALRVLRLGPGRKFTHVGKLASELGWNQTDILRQVEAERISGSAERYEERKTKADARAKVIKENASKVSEIDQQLKTLGY</sequence>
<dbReference type="InterPro" id="IPR005822">
    <property type="entry name" value="Ribosomal_uL13"/>
</dbReference>
<dbReference type="NCBIfam" id="TIGR01077">
    <property type="entry name" value="L13_A_E"/>
    <property type="match status" value="1"/>
</dbReference>
<dbReference type="EMBL" id="JANBPT010000195">
    <property type="protein sequence ID" value="KAJ1926006.1"/>
    <property type="molecule type" value="Genomic_DNA"/>
</dbReference>
<evidence type="ECO:0000313" key="5">
    <source>
        <dbReference type="EMBL" id="KAJ1926006.1"/>
    </source>
</evidence>
<evidence type="ECO:0000256" key="2">
    <source>
        <dbReference type="ARBA" id="ARBA00022980"/>
    </source>
</evidence>
<dbReference type="FunFam" id="3.90.1180.10:FF:000002">
    <property type="entry name" value="60S ribosomal protein L16"/>
    <property type="match status" value="1"/>
</dbReference>
<dbReference type="OrthoDB" id="1882297at2759"/>
<dbReference type="HAMAP" id="MF_01366">
    <property type="entry name" value="Ribosomal_uL13"/>
    <property type="match status" value="1"/>
</dbReference>
<dbReference type="PANTHER" id="PTHR11545">
    <property type="entry name" value="RIBOSOMAL PROTEIN L13"/>
    <property type="match status" value="1"/>
</dbReference>
<organism evidence="5 6">
    <name type="scientific">Tieghemiomyces parasiticus</name>
    <dbReference type="NCBI Taxonomy" id="78921"/>
    <lineage>
        <taxon>Eukaryota</taxon>
        <taxon>Fungi</taxon>
        <taxon>Fungi incertae sedis</taxon>
        <taxon>Zoopagomycota</taxon>
        <taxon>Kickxellomycotina</taxon>
        <taxon>Dimargaritomycetes</taxon>
        <taxon>Dimargaritales</taxon>
        <taxon>Dimargaritaceae</taxon>
        <taxon>Tieghemiomyces</taxon>
    </lineage>
</organism>
<evidence type="ECO:0000256" key="4">
    <source>
        <dbReference type="RuleBase" id="RU003877"/>
    </source>
</evidence>
<name>A0A9W8ABX4_9FUNG</name>
<dbReference type="InterPro" id="IPR005755">
    <property type="entry name" value="Ribosomal_uL13_euk/arc"/>
</dbReference>
<accession>A0A9W8ABX4</accession>